<keyword evidence="2" id="KW-1185">Reference proteome</keyword>
<dbReference type="SMART" id="SM00248">
    <property type="entry name" value="ANK"/>
    <property type="match status" value="4"/>
</dbReference>
<name>L7RAY1_9VIRU</name>
<dbReference type="GeneID" id="14445926"/>
<evidence type="ECO:0000313" key="1">
    <source>
        <dbReference type="EMBL" id="AGC01559.1"/>
    </source>
</evidence>
<gene>
    <name evidence="1" type="ORF">Moumou_00011</name>
</gene>
<reference evidence="1 2" key="1">
    <citation type="journal article" date="2012" name="Genome Biol. Evol.">
        <title>Related Giant Viruses in Distant Locations and Different Habitats: Acanthamoeba polyphaga moumouvirus Represents a Third Lineage of the Mimiviridae That Is Close to the Megavirus Lineage.</title>
        <authorList>
            <person name="Yoosuf N."/>
            <person name="Yutin N."/>
            <person name="Colson P."/>
            <person name="Shabalina S.A."/>
            <person name="Pagnier I."/>
            <person name="Robert C."/>
            <person name="Azza S."/>
            <person name="Klose T."/>
            <person name="Wong J."/>
            <person name="Rossmann M.G."/>
            <person name="La Scola B."/>
            <person name="Raoult D."/>
            <person name="Koonin E.V."/>
        </authorList>
    </citation>
    <scope>NUCLEOTIDE SEQUENCE [LARGE SCALE GENOMIC DNA]</scope>
    <source>
        <strain evidence="1 2">M10A</strain>
    </source>
</reference>
<protein>
    <submittedName>
        <fullName evidence="1">Ankyrin repeat protein</fullName>
    </submittedName>
</protein>
<dbReference type="Pfam" id="PF12796">
    <property type="entry name" value="Ank_2"/>
    <property type="match status" value="1"/>
</dbReference>
<organism evidence="1 2">
    <name type="scientific">Acanthamoeba polyphaga moumouvirus</name>
    <dbReference type="NCBI Taxonomy" id="1269028"/>
    <lineage>
        <taxon>Viruses</taxon>
        <taxon>Varidnaviria</taxon>
        <taxon>Bamfordvirae</taxon>
        <taxon>Nucleocytoviricota</taxon>
        <taxon>Megaviricetes</taxon>
        <taxon>Imitervirales</taxon>
        <taxon>Mimiviridae</taxon>
        <taxon>Megamimivirinae</taxon>
        <taxon>Moumouvirus</taxon>
    </lineage>
</organism>
<dbReference type="KEGG" id="vg:14445926"/>
<proteinExistence type="predicted"/>
<dbReference type="EMBL" id="JX962719">
    <property type="protein sequence ID" value="AGC01559.1"/>
    <property type="molecule type" value="Genomic_DNA"/>
</dbReference>
<dbReference type="OrthoDB" id="31183at10239"/>
<dbReference type="InterPro" id="IPR002110">
    <property type="entry name" value="Ankyrin_rpt"/>
</dbReference>
<dbReference type="InterPro" id="IPR036770">
    <property type="entry name" value="Ankyrin_rpt-contain_sf"/>
</dbReference>
<accession>L7RAY1</accession>
<evidence type="ECO:0000313" key="2">
    <source>
        <dbReference type="Proteomes" id="UP000201640"/>
    </source>
</evidence>
<sequence length="225" mass="26540">MSYKIITTELLDNIFKNNDNCAFRKLLKSKLRDNDMTNIIYHCAKYNNLDFFDILFDELKNMNENMSFHILNVCLRTSNYILSQYVINQQFDTKIYSKLFVELCHDYDAEHIESLKLLLNNGADINYNNGYVFINACKSGHLNVFKFLLDHDLIIDYNNPNIVTGIETIIKRRNFKIIKLLLKYGFDFSFLNKNRKISNKNDIDIINILIDHNIDVVNIINLMSK</sequence>
<dbReference type="SUPFAM" id="SSF48403">
    <property type="entry name" value="Ankyrin repeat"/>
    <property type="match status" value="1"/>
</dbReference>
<dbReference type="Gene3D" id="1.25.40.20">
    <property type="entry name" value="Ankyrin repeat-containing domain"/>
    <property type="match status" value="1"/>
</dbReference>
<dbReference type="RefSeq" id="YP_007353995.1">
    <property type="nucleotide sequence ID" value="NC_020104.1"/>
</dbReference>
<dbReference type="Proteomes" id="UP000201640">
    <property type="component" value="Segment"/>
</dbReference>